<evidence type="ECO:0000313" key="1">
    <source>
        <dbReference type="EMBL" id="KAK3803664.1"/>
    </source>
</evidence>
<gene>
    <name evidence="1" type="ORF">RRG08_023378</name>
</gene>
<protein>
    <submittedName>
        <fullName evidence="1">Uncharacterized protein</fullName>
    </submittedName>
</protein>
<comment type="caution">
    <text evidence="1">The sequence shown here is derived from an EMBL/GenBank/DDBJ whole genome shotgun (WGS) entry which is preliminary data.</text>
</comment>
<accession>A0AAE1BCB8</accession>
<dbReference type="AlphaFoldDB" id="A0AAE1BCB8"/>
<organism evidence="1 2">
    <name type="scientific">Elysia crispata</name>
    <name type="common">lettuce slug</name>
    <dbReference type="NCBI Taxonomy" id="231223"/>
    <lineage>
        <taxon>Eukaryota</taxon>
        <taxon>Metazoa</taxon>
        <taxon>Spiralia</taxon>
        <taxon>Lophotrochozoa</taxon>
        <taxon>Mollusca</taxon>
        <taxon>Gastropoda</taxon>
        <taxon>Heterobranchia</taxon>
        <taxon>Euthyneura</taxon>
        <taxon>Panpulmonata</taxon>
        <taxon>Sacoglossa</taxon>
        <taxon>Placobranchoidea</taxon>
        <taxon>Plakobranchidae</taxon>
        <taxon>Elysia</taxon>
    </lineage>
</organism>
<proteinExistence type="predicted"/>
<dbReference type="EMBL" id="JAWDGP010000113">
    <property type="protein sequence ID" value="KAK3803664.1"/>
    <property type="molecule type" value="Genomic_DNA"/>
</dbReference>
<name>A0AAE1BCB8_9GAST</name>
<dbReference type="Proteomes" id="UP001283361">
    <property type="component" value="Unassembled WGS sequence"/>
</dbReference>
<reference evidence="1" key="1">
    <citation type="journal article" date="2023" name="G3 (Bethesda)">
        <title>A reference genome for the long-term kleptoplast-retaining sea slug Elysia crispata morphotype clarki.</title>
        <authorList>
            <person name="Eastman K.E."/>
            <person name="Pendleton A.L."/>
            <person name="Shaikh M.A."/>
            <person name="Suttiyut T."/>
            <person name="Ogas R."/>
            <person name="Tomko P."/>
            <person name="Gavelis G."/>
            <person name="Widhalm J.R."/>
            <person name="Wisecaver J.H."/>
        </authorList>
    </citation>
    <scope>NUCLEOTIDE SEQUENCE</scope>
    <source>
        <strain evidence="1">ECLA1</strain>
    </source>
</reference>
<keyword evidence="2" id="KW-1185">Reference proteome</keyword>
<evidence type="ECO:0000313" key="2">
    <source>
        <dbReference type="Proteomes" id="UP001283361"/>
    </source>
</evidence>
<sequence>MLIAENRLDIPLSSTRGSLENDGNFGENDSFRDEPNFNMLSEKKLSRNICSDRCTSAGGAVGASLTQSPMNTDTLTMKNDDMNSSMSCDFVNTKACLIRGSPIETAHLWTCKIGKVCERRHLSSQPEKKIFLPKTNLLFKTYFWLIESVTVTVSL</sequence>